<feature type="compositionally biased region" description="Low complexity" evidence="1">
    <location>
        <begin position="146"/>
        <end position="160"/>
    </location>
</feature>
<dbReference type="OrthoDB" id="10251809at2759"/>
<keyword evidence="2" id="KW-0732">Signal</keyword>
<feature type="signal peptide" evidence="2">
    <location>
        <begin position="1"/>
        <end position="20"/>
    </location>
</feature>
<feature type="chain" id="PRO_5019586911" description="Dynein heavy chain C-terminal domain-containing protein" evidence="2">
    <location>
        <begin position="21"/>
        <end position="295"/>
    </location>
</feature>
<dbReference type="PANTHER" id="PTHR46961:SF19">
    <property type="entry name" value="DYNEIN HEAVY CHAIN 5, AXONEMAL"/>
    <property type="match status" value="1"/>
</dbReference>
<evidence type="ECO:0008006" key="7">
    <source>
        <dbReference type="Google" id="ProtNLM"/>
    </source>
</evidence>
<evidence type="ECO:0000256" key="2">
    <source>
        <dbReference type="SAM" id="SignalP"/>
    </source>
</evidence>
<evidence type="ECO:0000259" key="4">
    <source>
        <dbReference type="Pfam" id="PF18199"/>
    </source>
</evidence>
<dbReference type="PANTHER" id="PTHR46961">
    <property type="entry name" value="DYNEIN HEAVY CHAIN 1, AXONEMAL-LIKE PROTEIN"/>
    <property type="match status" value="1"/>
</dbReference>
<dbReference type="GO" id="GO:0045505">
    <property type="term" value="F:dynein intermediate chain binding"/>
    <property type="evidence" value="ECO:0007669"/>
    <property type="project" value="InterPro"/>
</dbReference>
<dbReference type="GO" id="GO:0007018">
    <property type="term" value="P:microtubule-based movement"/>
    <property type="evidence" value="ECO:0007669"/>
    <property type="project" value="InterPro"/>
</dbReference>
<evidence type="ECO:0000259" key="3">
    <source>
        <dbReference type="Pfam" id="PF18198"/>
    </source>
</evidence>
<reference evidence="5" key="1">
    <citation type="submission" date="2018-11" db="EMBL/GenBank/DDBJ databases">
        <authorList>
            <consortium name="Pathogen Informatics"/>
        </authorList>
    </citation>
    <scope>NUCLEOTIDE SEQUENCE</scope>
</reference>
<evidence type="ECO:0000313" key="5">
    <source>
        <dbReference type="EMBL" id="VEL37412.1"/>
    </source>
</evidence>
<keyword evidence="6" id="KW-1185">Reference proteome</keyword>
<dbReference type="GO" id="GO:0030286">
    <property type="term" value="C:dynein complex"/>
    <property type="evidence" value="ECO:0007669"/>
    <property type="project" value="InterPro"/>
</dbReference>
<dbReference type="GO" id="GO:0051959">
    <property type="term" value="F:dynein light intermediate chain binding"/>
    <property type="evidence" value="ECO:0007669"/>
    <property type="project" value="InterPro"/>
</dbReference>
<comment type="caution">
    <text evidence="5">The sequence shown here is derived from an EMBL/GenBank/DDBJ whole genome shotgun (WGS) entry which is preliminary data.</text>
</comment>
<dbReference type="Proteomes" id="UP000784294">
    <property type="component" value="Unassembled WGS sequence"/>
</dbReference>
<dbReference type="InterPro" id="IPR041228">
    <property type="entry name" value="Dynein_C"/>
</dbReference>
<dbReference type="Gene3D" id="1.10.8.720">
    <property type="entry name" value="Region D6 of dynein motor"/>
    <property type="match status" value="1"/>
</dbReference>
<organism evidence="5 6">
    <name type="scientific">Protopolystoma xenopodis</name>
    <dbReference type="NCBI Taxonomy" id="117903"/>
    <lineage>
        <taxon>Eukaryota</taxon>
        <taxon>Metazoa</taxon>
        <taxon>Spiralia</taxon>
        <taxon>Lophotrochozoa</taxon>
        <taxon>Platyhelminthes</taxon>
        <taxon>Monogenea</taxon>
        <taxon>Polyopisthocotylea</taxon>
        <taxon>Polystomatidea</taxon>
        <taxon>Polystomatidae</taxon>
        <taxon>Protopolystoma</taxon>
    </lineage>
</organism>
<evidence type="ECO:0000313" key="6">
    <source>
        <dbReference type="Proteomes" id="UP000784294"/>
    </source>
</evidence>
<sequence length="295" mass="33000">MFFRIIAFVFAHACFKSQQGIDWKCTRYMIGEIQYGGRVTDDFDSRLLITLTRAYFQEMMFSPDFEIFTNYPIPRLQQVSDYLNFIANDLPARDAPEVFGLHSNAEITYSTQTTCYILSTIVSIQPKDSSDQASDGDPAGSGQANEAGAAASEPHSAGAANSSGVETREAVVHRLCTDMLSKLPSLYNPFRTAEQLEALGNLKPMTIFLRQEVERINKVLQMVLETVTDLRLAIDGTVVMNEMLRDALDCIYDARVPGLWMKVNRLHMLAHTLHFLKLQTPALKAKSSAKTPTRS</sequence>
<dbReference type="InterPro" id="IPR041658">
    <property type="entry name" value="AAA_lid_11"/>
</dbReference>
<dbReference type="InterPro" id="IPR042219">
    <property type="entry name" value="AAA_lid_11_sf"/>
</dbReference>
<dbReference type="AlphaFoldDB" id="A0A448XIC1"/>
<feature type="domain" description="Dynein heavy chain C-terminal" evidence="4">
    <location>
        <begin position="114"/>
        <end position="263"/>
    </location>
</feature>
<dbReference type="EMBL" id="CAAALY010254898">
    <property type="protein sequence ID" value="VEL37412.1"/>
    <property type="molecule type" value="Genomic_DNA"/>
</dbReference>
<dbReference type="Pfam" id="PF18198">
    <property type="entry name" value="AAA_lid_11"/>
    <property type="match status" value="1"/>
</dbReference>
<dbReference type="InterPro" id="IPR026983">
    <property type="entry name" value="DHC"/>
</dbReference>
<name>A0A448XIC1_9PLAT</name>
<dbReference type="Gene3D" id="1.20.1270.280">
    <property type="match status" value="1"/>
</dbReference>
<evidence type="ECO:0000256" key="1">
    <source>
        <dbReference type="SAM" id="MobiDB-lite"/>
    </source>
</evidence>
<proteinExistence type="predicted"/>
<feature type="domain" description="Dynein heavy chain AAA lid" evidence="3">
    <location>
        <begin position="12"/>
        <end position="105"/>
    </location>
</feature>
<protein>
    <recommendedName>
        <fullName evidence="7">Dynein heavy chain C-terminal domain-containing protein</fullName>
    </recommendedName>
</protein>
<feature type="region of interest" description="Disordered" evidence="1">
    <location>
        <begin position="127"/>
        <end position="164"/>
    </location>
</feature>
<gene>
    <name evidence="5" type="ORF">PXEA_LOCUS30852</name>
</gene>
<accession>A0A448XIC1</accession>
<dbReference type="Pfam" id="PF18199">
    <property type="entry name" value="Dynein_C"/>
    <property type="match status" value="1"/>
</dbReference>